<dbReference type="InterPro" id="IPR016151">
    <property type="entry name" value="DNA_mismatch_repair_MutS_N"/>
</dbReference>
<feature type="domain" description="DNA mismatch repair proteins mutS family" evidence="12">
    <location>
        <begin position="966"/>
        <end position="982"/>
    </location>
</feature>
<dbReference type="PROSITE" id="PS00486">
    <property type="entry name" value="DNA_MISMATCH_REPAIR_2"/>
    <property type="match status" value="1"/>
</dbReference>
<dbReference type="FunFam" id="1.10.1420.10:FF:000004">
    <property type="entry name" value="DNA mismatch repair protein Msh3"/>
    <property type="match status" value="1"/>
</dbReference>
<dbReference type="SUPFAM" id="SSF55271">
    <property type="entry name" value="DNA repair protein MutS, domain I"/>
    <property type="match status" value="1"/>
</dbReference>
<accession>A0A383UIM9</accession>
<dbReference type="GO" id="GO:0005524">
    <property type="term" value="F:ATP binding"/>
    <property type="evidence" value="ECO:0007669"/>
    <property type="project" value="UniProtKB-UniRule"/>
</dbReference>
<feature type="region of interest" description="Disordered" evidence="11">
    <location>
        <begin position="180"/>
        <end position="203"/>
    </location>
</feature>
<dbReference type="SUPFAM" id="SSF52540">
    <property type="entry name" value="P-loop containing nucleoside triphosphate hydrolases"/>
    <property type="match status" value="1"/>
</dbReference>
<dbReference type="NCBIfam" id="NF003810">
    <property type="entry name" value="PRK05399.1"/>
    <property type="match status" value="1"/>
</dbReference>
<dbReference type="GO" id="GO:0006312">
    <property type="term" value="P:mitotic recombination"/>
    <property type="evidence" value="ECO:0007669"/>
    <property type="project" value="TreeGrafter"/>
</dbReference>
<dbReference type="GO" id="GO:0006298">
    <property type="term" value="P:mismatch repair"/>
    <property type="evidence" value="ECO:0007669"/>
    <property type="project" value="InterPro"/>
</dbReference>
<dbReference type="InterPro" id="IPR036187">
    <property type="entry name" value="DNA_mismatch_repair_MutS_sf"/>
</dbReference>
<dbReference type="Pfam" id="PF00488">
    <property type="entry name" value="MutS_V"/>
    <property type="match status" value="1"/>
</dbReference>
<sequence length="1131" mass="126141">MSKVPSSTPAKSQTPISQFFAKKNSSKNTTDSVPSNSPPLLANDVEKPVAGSKDTLLPYQNPSVSKRSFTSVENSVDEDVENTARSTKRLKNNQTSLERTIQPEVNLGTQGSTSIAPKISSQAEHYLYKKLSPTTGVDQIPEGKEEITLENAERKKLHELWVKKLGHARLGQNRKINEEAATLEEDQSDDEDESRDLPVSKGKKKTGKLTPLEIQFLEIKKDHMDTILIVEVGYKFKFFGEDARLAARELSIVCIPGKLRFDEHPSESHFDRFASASIPVHRISIHAKRLVQAGYKIGIVRQIETAALKKAGDNRNTPFTRKLTSLYTKGTYIDEFDTLEDQSGLLESGASATEYLICVVESLSKRSGTDEKVDVGFLAVQPATGDIIYDSFEDGFLRGEIETRLLHLPPSEILIVGNLTKTTEKIINNLSGSSNNTIGEQIRVERIDNGQASVAEAISHISQFYGKLNSQTSESVEGHQNFQDKILLLPEKVKICLSAMISHLSEYGLDHVFDLTKNFEPFSVRSHMLLNGNTLASLEIFHNQTEHTEKGSLFWVLDKTQTRFGRRMLRKWVGRPLLDQTQLEERLNAVEELKNSHQTLKVDKIYSLLRNTKTDLERNLIRIYYGKCTRPELLVVLQALQAVATEYGHVKADENFGFTSPLLCSLIRSLHPINDTVTKYLSMISIEAARSDDKYAFFHPDHESEDITDHKMGIAIVEQELDAHRHSASASLKKSKPLPYMTAAGIEYLFEISNSDLKRVPVSWTKVSGTKKVSRFHTPEVIQMLQERGQHKESLAAACDSAFARLLSDIAQHYVALRETIHALATLDCLGSLARVAQQPGYNRPHLTATTCIEIYQGRHPMVEQLLTTDYIPNTTRLTTTPDGPRALCITGPNMGGKSSYVRHIALLVLMAQIGSYLPCESACLGLVDAIYTRMGAADSIFTRQSTFHVELSETAAIMQRATSRSLVILDELGRGTSTQDGVAIAESTLDWIVREKRCLCLFITHYQSLAAVAHRFEADGALKNVHMKFTTSNPEGIERGTNNFEETGHEEVTFLYEVGEGVAHRSYGLNVARLAHIPKFVLDLAAVKSREMEMVIKTKRLIGAARMINSVFKKETDVDLDELVSSLAEI</sequence>
<feature type="compositionally biased region" description="Polar residues" evidence="11">
    <location>
        <begin position="1"/>
        <end position="17"/>
    </location>
</feature>
<comment type="function">
    <text evidence="9 10">Component of the post-replicative DNA mismatch repair system (MMR).</text>
</comment>
<gene>
    <name evidence="13" type="ORF">BLGHR1_10422</name>
</gene>
<evidence type="ECO:0000256" key="3">
    <source>
        <dbReference type="ARBA" id="ARBA00022741"/>
    </source>
</evidence>
<evidence type="ECO:0000313" key="14">
    <source>
        <dbReference type="Proteomes" id="UP000275772"/>
    </source>
</evidence>
<feature type="compositionally biased region" description="Polar residues" evidence="11">
    <location>
        <begin position="58"/>
        <end position="74"/>
    </location>
</feature>
<dbReference type="InterPro" id="IPR036678">
    <property type="entry name" value="MutS_con_dom_sf"/>
</dbReference>
<dbReference type="SMART" id="SM00533">
    <property type="entry name" value="MUTSd"/>
    <property type="match status" value="1"/>
</dbReference>
<keyword evidence="8" id="KW-0539">Nucleus</keyword>
<evidence type="ECO:0000256" key="4">
    <source>
        <dbReference type="ARBA" id="ARBA00022763"/>
    </source>
</evidence>
<evidence type="ECO:0000256" key="2">
    <source>
        <dbReference type="ARBA" id="ARBA00007094"/>
    </source>
</evidence>
<dbReference type="Pfam" id="PF05192">
    <property type="entry name" value="MutS_III"/>
    <property type="match status" value="1"/>
</dbReference>
<dbReference type="SUPFAM" id="SSF48334">
    <property type="entry name" value="DNA repair protein MutS, domain III"/>
    <property type="match status" value="1"/>
</dbReference>
<dbReference type="AlphaFoldDB" id="A0A383UIM9"/>
<protein>
    <recommendedName>
        <fullName evidence="9">DNA mismatch repair protein</fullName>
    </recommendedName>
</protein>
<dbReference type="InterPro" id="IPR007696">
    <property type="entry name" value="DNA_mismatch_repair_MutS_core"/>
</dbReference>
<dbReference type="PIRSF" id="PIRSF037677">
    <property type="entry name" value="DNA_mis_repair_Msh6"/>
    <property type="match status" value="1"/>
</dbReference>
<evidence type="ECO:0000313" key="13">
    <source>
        <dbReference type="EMBL" id="SZE99672.1"/>
    </source>
</evidence>
<dbReference type="PANTHER" id="PTHR11361:SF122">
    <property type="entry name" value="DNA MISMATCH REPAIR PROTEIN MSH3"/>
    <property type="match status" value="1"/>
</dbReference>
<dbReference type="InterPro" id="IPR017261">
    <property type="entry name" value="DNA_mismatch_repair_MutS/MSH"/>
</dbReference>
<comment type="similarity">
    <text evidence="2">Belongs to the DNA mismatch repair MutS family. MSH3 subfamily.</text>
</comment>
<evidence type="ECO:0000256" key="9">
    <source>
        <dbReference type="PIRNR" id="PIRNR037677"/>
    </source>
</evidence>
<evidence type="ECO:0000259" key="12">
    <source>
        <dbReference type="PROSITE" id="PS00486"/>
    </source>
</evidence>
<evidence type="ECO:0000256" key="6">
    <source>
        <dbReference type="ARBA" id="ARBA00023125"/>
    </source>
</evidence>
<dbReference type="GO" id="GO:0140664">
    <property type="term" value="F:ATP-dependent DNA damage sensor activity"/>
    <property type="evidence" value="ECO:0007669"/>
    <property type="project" value="InterPro"/>
</dbReference>
<dbReference type="Gene3D" id="3.30.420.110">
    <property type="entry name" value="MutS, connector domain"/>
    <property type="match status" value="1"/>
</dbReference>
<dbReference type="InterPro" id="IPR000432">
    <property type="entry name" value="DNA_mismatch_repair_MutS_C"/>
</dbReference>
<keyword evidence="5 9" id="KW-0067">ATP-binding</keyword>
<dbReference type="Pfam" id="PF05190">
    <property type="entry name" value="MutS_IV"/>
    <property type="match status" value="1"/>
</dbReference>
<keyword evidence="7 9" id="KW-0234">DNA repair</keyword>
<dbReference type="Gene3D" id="3.40.50.300">
    <property type="entry name" value="P-loop containing nucleotide triphosphate hydrolases"/>
    <property type="match status" value="1"/>
</dbReference>
<dbReference type="FunFam" id="3.30.420.110:FF:000008">
    <property type="entry name" value="DNA mismatch repair protein"/>
    <property type="match status" value="1"/>
</dbReference>
<evidence type="ECO:0000256" key="8">
    <source>
        <dbReference type="ARBA" id="ARBA00023242"/>
    </source>
</evidence>
<dbReference type="InterPro" id="IPR007861">
    <property type="entry name" value="DNA_mismatch_repair_MutS_clamp"/>
</dbReference>
<dbReference type="Gene3D" id="3.40.1170.10">
    <property type="entry name" value="DNA repair protein MutS, domain I"/>
    <property type="match status" value="1"/>
</dbReference>
<dbReference type="Pfam" id="PF05188">
    <property type="entry name" value="MutS_II"/>
    <property type="match status" value="1"/>
</dbReference>
<reference evidence="13 14" key="1">
    <citation type="submission" date="2017-11" db="EMBL/GenBank/DDBJ databases">
        <authorList>
            <person name="Kracher B."/>
        </authorList>
    </citation>
    <scope>NUCLEOTIDE SEQUENCE [LARGE SCALE GENOMIC DNA]</scope>
    <source>
        <strain evidence="13 14">RACE1</strain>
    </source>
</reference>
<dbReference type="InterPro" id="IPR027417">
    <property type="entry name" value="P-loop_NTPase"/>
</dbReference>
<dbReference type="FunFam" id="3.40.1170.10:FF:000006">
    <property type="entry name" value="DNA mismatch repair protein"/>
    <property type="match status" value="1"/>
</dbReference>
<dbReference type="InterPro" id="IPR007860">
    <property type="entry name" value="DNA_mmatch_repair_MutS_con_dom"/>
</dbReference>
<organism evidence="13 14">
    <name type="scientific">Blumeria hordei</name>
    <name type="common">Barley powdery mildew</name>
    <name type="synonym">Blumeria graminis f. sp. hordei</name>
    <dbReference type="NCBI Taxonomy" id="2867405"/>
    <lineage>
        <taxon>Eukaryota</taxon>
        <taxon>Fungi</taxon>
        <taxon>Dikarya</taxon>
        <taxon>Ascomycota</taxon>
        <taxon>Pezizomycotina</taxon>
        <taxon>Leotiomycetes</taxon>
        <taxon>Erysiphales</taxon>
        <taxon>Erysiphaceae</taxon>
        <taxon>Blumeria</taxon>
    </lineage>
</organism>
<evidence type="ECO:0000256" key="10">
    <source>
        <dbReference type="RuleBase" id="RU003756"/>
    </source>
</evidence>
<dbReference type="InterPro" id="IPR045076">
    <property type="entry name" value="MutS"/>
</dbReference>
<dbReference type="InterPro" id="IPR007695">
    <property type="entry name" value="DNA_mismatch_repair_MutS-lik_N"/>
</dbReference>
<feature type="compositionally biased region" description="Acidic residues" evidence="11">
    <location>
        <begin position="181"/>
        <end position="194"/>
    </location>
</feature>
<keyword evidence="3 9" id="KW-0547">Nucleotide-binding</keyword>
<dbReference type="EMBL" id="UNSH01000001">
    <property type="protein sequence ID" value="SZE99672.1"/>
    <property type="molecule type" value="Genomic_DNA"/>
</dbReference>
<evidence type="ECO:0000256" key="1">
    <source>
        <dbReference type="ARBA" id="ARBA00004123"/>
    </source>
</evidence>
<dbReference type="SMART" id="SM00534">
    <property type="entry name" value="MUTSac"/>
    <property type="match status" value="1"/>
</dbReference>
<dbReference type="Proteomes" id="UP000275772">
    <property type="component" value="Unassembled WGS sequence"/>
</dbReference>
<dbReference type="PANTHER" id="PTHR11361">
    <property type="entry name" value="DNA MISMATCH REPAIR PROTEIN MUTS FAMILY MEMBER"/>
    <property type="match status" value="1"/>
</dbReference>
<dbReference type="GO" id="GO:0005634">
    <property type="term" value="C:nucleus"/>
    <property type="evidence" value="ECO:0007669"/>
    <property type="project" value="UniProtKB-SubCell"/>
</dbReference>
<name>A0A383UIM9_BLUHO</name>
<proteinExistence type="inferred from homology"/>
<evidence type="ECO:0000256" key="11">
    <source>
        <dbReference type="SAM" id="MobiDB-lite"/>
    </source>
</evidence>
<dbReference type="Gene3D" id="1.10.1420.10">
    <property type="match status" value="2"/>
</dbReference>
<keyword evidence="4 9" id="KW-0227">DNA damage</keyword>
<evidence type="ECO:0000256" key="5">
    <source>
        <dbReference type="ARBA" id="ARBA00022840"/>
    </source>
</evidence>
<feature type="region of interest" description="Disordered" evidence="11">
    <location>
        <begin position="1"/>
        <end position="103"/>
    </location>
</feature>
<dbReference type="Pfam" id="PF01624">
    <property type="entry name" value="MutS_I"/>
    <property type="match status" value="1"/>
</dbReference>
<evidence type="ECO:0000256" key="7">
    <source>
        <dbReference type="ARBA" id="ARBA00023204"/>
    </source>
</evidence>
<keyword evidence="6 9" id="KW-0238">DNA-binding</keyword>
<feature type="compositionally biased region" description="Polar residues" evidence="11">
    <location>
        <begin position="26"/>
        <end position="35"/>
    </location>
</feature>
<comment type="subcellular location">
    <subcellularLocation>
        <location evidence="1">Nucleus</location>
    </subcellularLocation>
</comment>
<dbReference type="GO" id="GO:0030983">
    <property type="term" value="F:mismatched DNA binding"/>
    <property type="evidence" value="ECO:0007669"/>
    <property type="project" value="UniProtKB-UniRule"/>
</dbReference>
<dbReference type="VEuPathDB" id="FungiDB:BLGHR1_10422"/>